<dbReference type="RefSeq" id="WP_044348620.1">
    <property type="nucleotide sequence ID" value="NZ_AZAC01000014.1"/>
</dbReference>
<comment type="caution">
    <text evidence="2">The sequence shown here is derived from an EMBL/GenBank/DDBJ whole genome shotgun (WGS) entry which is preliminary data.</text>
</comment>
<dbReference type="InterPro" id="IPR052746">
    <property type="entry name" value="MlaB_ABC_Transporter"/>
</dbReference>
<gene>
    <name evidence="2" type="ORF">X474_11100</name>
</gene>
<dbReference type="PANTHER" id="PTHR35849:SF2">
    <property type="entry name" value="BLR2341 PROTEIN"/>
    <property type="match status" value="1"/>
</dbReference>
<evidence type="ECO:0000313" key="3">
    <source>
        <dbReference type="Proteomes" id="UP000032233"/>
    </source>
</evidence>
<sequence>MLELQNQDGNLAIAGQLLIRHLDSFKESLWEPLSSNSPVTVDVSQIKEVDLAGLQLLLAFLRSRKEVGGAFITGLSKAFDRALKLTGLEEHYAEFIA</sequence>
<evidence type="ECO:0000259" key="1">
    <source>
        <dbReference type="PROSITE" id="PS50801"/>
    </source>
</evidence>
<dbReference type="InterPro" id="IPR002645">
    <property type="entry name" value="STAS_dom"/>
</dbReference>
<reference evidence="2 3" key="1">
    <citation type="submission" date="2013-11" db="EMBL/GenBank/DDBJ databases">
        <title>Metagenomic analysis of a methanogenic consortium involved in long chain n-alkane degradation.</title>
        <authorList>
            <person name="Davidova I.A."/>
            <person name="Callaghan A.V."/>
            <person name="Wawrik B."/>
            <person name="Pruitt S."/>
            <person name="Marks C."/>
            <person name="Duncan K.E."/>
            <person name="Suflita J.M."/>
        </authorList>
    </citation>
    <scope>NUCLEOTIDE SEQUENCE [LARGE SCALE GENOMIC DNA]</scope>
    <source>
        <strain evidence="2 3">SPR</strain>
    </source>
</reference>
<dbReference type="InterPro" id="IPR036513">
    <property type="entry name" value="STAS_dom_sf"/>
</dbReference>
<dbReference type="Proteomes" id="UP000032233">
    <property type="component" value="Unassembled WGS sequence"/>
</dbReference>
<dbReference type="PROSITE" id="PS50801">
    <property type="entry name" value="STAS"/>
    <property type="match status" value="1"/>
</dbReference>
<dbReference type="CDD" id="cd07043">
    <property type="entry name" value="STAS_anti-anti-sigma_factors"/>
    <property type="match status" value="1"/>
</dbReference>
<dbReference type="AlphaFoldDB" id="A0A0D2GFX7"/>
<dbReference type="PANTHER" id="PTHR35849">
    <property type="entry name" value="BLR2341 PROTEIN"/>
    <property type="match status" value="1"/>
</dbReference>
<name>A0A0D2GFX7_9BACT</name>
<dbReference type="SUPFAM" id="SSF52091">
    <property type="entry name" value="SpoIIaa-like"/>
    <property type="match status" value="1"/>
</dbReference>
<feature type="domain" description="STAS" evidence="1">
    <location>
        <begin position="11"/>
        <end position="97"/>
    </location>
</feature>
<proteinExistence type="predicted"/>
<organism evidence="2 3">
    <name type="scientific">Dethiosulfatarculus sandiegensis</name>
    <dbReference type="NCBI Taxonomy" id="1429043"/>
    <lineage>
        <taxon>Bacteria</taxon>
        <taxon>Pseudomonadati</taxon>
        <taxon>Thermodesulfobacteriota</taxon>
        <taxon>Desulfarculia</taxon>
        <taxon>Desulfarculales</taxon>
        <taxon>Desulfarculaceae</taxon>
        <taxon>Dethiosulfatarculus</taxon>
    </lineage>
</organism>
<keyword evidence="3" id="KW-1185">Reference proteome</keyword>
<accession>A0A0D2GFX7</accession>
<dbReference type="InParanoid" id="A0A0D2GFX7"/>
<evidence type="ECO:0000313" key="2">
    <source>
        <dbReference type="EMBL" id="KIX13832.1"/>
    </source>
</evidence>
<dbReference type="STRING" id="1429043.X474_11100"/>
<dbReference type="Pfam" id="PF13466">
    <property type="entry name" value="STAS_2"/>
    <property type="match status" value="1"/>
</dbReference>
<dbReference type="OrthoDB" id="8527158at2"/>
<dbReference type="InterPro" id="IPR058548">
    <property type="entry name" value="MlaB-like_STAS"/>
</dbReference>
<dbReference type="EMBL" id="AZAC01000014">
    <property type="protein sequence ID" value="KIX13832.1"/>
    <property type="molecule type" value="Genomic_DNA"/>
</dbReference>
<dbReference type="Gene3D" id="3.30.750.24">
    <property type="entry name" value="STAS domain"/>
    <property type="match status" value="1"/>
</dbReference>
<protein>
    <recommendedName>
        <fullName evidence="1">STAS domain-containing protein</fullName>
    </recommendedName>
</protein>